<proteinExistence type="predicted"/>
<evidence type="ECO:0000313" key="1">
    <source>
        <dbReference type="EMBL" id="KAG9701364.1"/>
    </source>
</evidence>
<comment type="caution">
    <text evidence="1">The sequence shown here is derived from an EMBL/GenBank/DDBJ whole genome shotgun (WGS) entry which is preliminary data.</text>
</comment>
<evidence type="ECO:0000313" key="2">
    <source>
        <dbReference type="Proteomes" id="UP000779574"/>
    </source>
</evidence>
<reference evidence="1" key="2">
    <citation type="submission" date="2021-08" db="EMBL/GenBank/DDBJ databases">
        <authorList>
            <person name="Gostincar C."/>
            <person name="Sun X."/>
            <person name="Song Z."/>
            <person name="Gunde-Cimerman N."/>
        </authorList>
    </citation>
    <scope>NUCLEOTIDE SEQUENCE</scope>
    <source>
        <strain evidence="1">EXF-9911</strain>
    </source>
</reference>
<name>A0A9P8JG60_AURME</name>
<feature type="non-terminal residue" evidence="1">
    <location>
        <position position="183"/>
    </location>
</feature>
<feature type="non-terminal residue" evidence="1">
    <location>
        <position position="1"/>
    </location>
</feature>
<sequence length="183" mass="20576">LQRFFWRIQPALRTERVWIFEDCRIASGGLGPHLPREHKHVDRVPTDFSAYKDNGLRASCQQKVARFIPVESVPANRRSLHWAATSLGVRPACSMHPGKLPSPACASLTTPVTNRSTFDMLSSVSWVPYSFSESSSIRRKIQFGNSICHQLTWRNIATDSIYGQATALRQIVLPLRSTAAHFS</sequence>
<organism evidence="1 2">
    <name type="scientific">Aureobasidium melanogenum</name>
    <name type="common">Aureobasidium pullulans var. melanogenum</name>
    <dbReference type="NCBI Taxonomy" id="46634"/>
    <lineage>
        <taxon>Eukaryota</taxon>
        <taxon>Fungi</taxon>
        <taxon>Dikarya</taxon>
        <taxon>Ascomycota</taxon>
        <taxon>Pezizomycotina</taxon>
        <taxon>Dothideomycetes</taxon>
        <taxon>Dothideomycetidae</taxon>
        <taxon>Dothideales</taxon>
        <taxon>Saccotheciaceae</taxon>
        <taxon>Aureobasidium</taxon>
    </lineage>
</organism>
<accession>A0A9P8JG60</accession>
<dbReference type="AlphaFoldDB" id="A0A9P8JG60"/>
<dbReference type="Proteomes" id="UP000779574">
    <property type="component" value="Unassembled WGS sequence"/>
</dbReference>
<protein>
    <submittedName>
        <fullName evidence="1">Uncharacterized protein</fullName>
    </submittedName>
</protein>
<dbReference type="EMBL" id="JAHFXF010000001">
    <property type="protein sequence ID" value="KAG9701364.1"/>
    <property type="molecule type" value="Genomic_DNA"/>
</dbReference>
<gene>
    <name evidence="1" type="ORF">KCU76_g14</name>
</gene>
<reference evidence="1" key="1">
    <citation type="journal article" date="2021" name="J Fungi (Basel)">
        <title>Virulence traits and population genomics of the black yeast Aureobasidium melanogenum.</title>
        <authorList>
            <person name="Cernosa A."/>
            <person name="Sun X."/>
            <person name="Gostincar C."/>
            <person name="Fang C."/>
            <person name="Gunde-Cimerman N."/>
            <person name="Song Z."/>
        </authorList>
    </citation>
    <scope>NUCLEOTIDE SEQUENCE</scope>
    <source>
        <strain evidence="1">EXF-9911</strain>
    </source>
</reference>